<dbReference type="OrthoDB" id="2400876at2759"/>
<dbReference type="Proteomes" id="UP000265703">
    <property type="component" value="Unassembled WGS sequence"/>
</dbReference>
<reference evidence="1 2" key="1">
    <citation type="submission" date="2018-06" db="EMBL/GenBank/DDBJ databases">
        <title>Comparative genomics reveals the genomic features of Rhizophagus irregularis, R. cerebriforme, R. diaphanum and Gigaspora rosea, and their symbiotic lifestyle signature.</title>
        <authorList>
            <person name="Morin E."/>
            <person name="San Clemente H."/>
            <person name="Chen E.C.H."/>
            <person name="De La Providencia I."/>
            <person name="Hainaut M."/>
            <person name="Kuo A."/>
            <person name="Kohler A."/>
            <person name="Murat C."/>
            <person name="Tang N."/>
            <person name="Roy S."/>
            <person name="Loubradou J."/>
            <person name="Henrissat B."/>
            <person name="Grigoriev I.V."/>
            <person name="Corradi N."/>
            <person name="Roux C."/>
            <person name="Martin F.M."/>
        </authorList>
    </citation>
    <scope>NUCLEOTIDE SEQUENCE [LARGE SCALE GENOMIC DNA]</scope>
    <source>
        <strain evidence="1 2">DAOM 227022</strain>
    </source>
</reference>
<keyword evidence="2" id="KW-1185">Reference proteome</keyword>
<sequence length="129" mass="14672">MEFNNLSEPKDANDEKDVEILTSIESILRPVSASYGKEERPDFKEKEILPPTSTKRSNYKAFAVPLWVSSPKKKQKIVRKRTATLFTGKSIPIGWDSFGKIVKEDCTFLDKMSLISEFLNCDLKVSIIV</sequence>
<dbReference type="EMBL" id="QKYT01000018">
    <property type="protein sequence ID" value="RIA98263.1"/>
    <property type="molecule type" value="Genomic_DNA"/>
</dbReference>
<proteinExistence type="predicted"/>
<organism evidence="1 2">
    <name type="scientific">Glomus cerebriforme</name>
    <dbReference type="NCBI Taxonomy" id="658196"/>
    <lineage>
        <taxon>Eukaryota</taxon>
        <taxon>Fungi</taxon>
        <taxon>Fungi incertae sedis</taxon>
        <taxon>Mucoromycota</taxon>
        <taxon>Glomeromycotina</taxon>
        <taxon>Glomeromycetes</taxon>
        <taxon>Glomerales</taxon>
        <taxon>Glomeraceae</taxon>
        <taxon>Glomus</taxon>
    </lineage>
</organism>
<dbReference type="AlphaFoldDB" id="A0A397TJ64"/>
<evidence type="ECO:0000313" key="2">
    <source>
        <dbReference type="Proteomes" id="UP000265703"/>
    </source>
</evidence>
<accession>A0A397TJ64</accession>
<gene>
    <name evidence="1" type="ORF">C1645_812983</name>
</gene>
<protein>
    <submittedName>
        <fullName evidence="1">Uncharacterized protein</fullName>
    </submittedName>
</protein>
<evidence type="ECO:0000313" key="1">
    <source>
        <dbReference type="EMBL" id="RIA98263.1"/>
    </source>
</evidence>
<comment type="caution">
    <text evidence="1">The sequence shown here is derived from an EMBL/GenBank/DDBJ whole genome shotgun (WGS) entry which is preliminary data.</text>
</comment>
<name>A0A397TJ64_9GLOM</name>